<evidence type="ECO:0000256" key="5">
    <source>
        <dbReference type="ARBA" id="ARBA00022777"/>
    </source>
</evidence>
<dbReference type="PANTHER" id="PTHR44936">
    <property type="entry name" value="SENSOR PROTEIN CREC"/>
    <property type="match status" value="1"/>
</dbReference>
<keyword evidence="6" id="KW-0067">ATP-binding</keyword>
<dbReference type="EC" id="2.7.13.3" evidence="2"/>
<evidence type="ECO:0000313" key="10">
    <source>
        <dbReference type="Proteomes" id="UP001596414"/>
    </source>
</evidence>
<dbReference type="CDD" id="cd00075">
    <property type="entry name" value="HATPase"/>
    <property type="match status" value="1"/>
</dbReference>
<dbReference type="SUPFAM" id="SSF55874">
    <property type="entry name" value="ATPase domain of HSP90 chaperone/DNA topoisomerase II/histidine kinase"/>
    <property type="match status" value="1"/>
</dbReference>
<reference evidence="9 10" key="1">
    <citation type="journal article" date="2014" name="Int. J. Syst. Evol. Microbiol.">
        <title>Complete genome sequence of Corynebacterium casei LMG S-19264T (=DSM 44701T), isolated from a smear-ripened cheese.</title>
        <authorList>
            <consortium name="US DOE Joint Genome Institute (JGI-PGF)"/>
            <person name="Walter F."/>
            <person name="Albersmeier A."/>
            <person name="Kalinowski J."/>
            <person name="Ruckert C."/>
        </authorList>
    </citation>
    <scope>NUCLEOTIDE SEQUENCE [LARGE SCALE GENOMIC DNA]</scope>
    <source>
        <strain evidence="9 10">CGMCC 4.7215</strain>
    </source>
</reference>
<evidence type="ECO:0000256" key="6">
    <source>
        <dbReference type="ARBA" id="ARBA00022840"/>
    </source>
</evidence>
<organism evidence="9 10">
    <name type="scientific">Halovenus rubra</name>
    <dbReference type="NCBI Taxonomy" id="869890"/>
    <lineage>
        <taxon>Archaea</taxon>
        <taxon>Methanobacteriati</taxon>
        <taxon>Methanobacteriota</taxon>
        <taxon>Stenosarchaea group</taxon>
        <taxon>Halobacteria</taxon>
        <taxon>Halobacteriales</taxon>
        <taxon>Haloarculaceae</taxon>
        <taxon>Halovenus</taxon>
    </lineage>
</organism>
<keyword evidence="5 9" id="KW-0418">Kinase</keyword>
<evidence type="ECO:0000256" key="7">
    <source>
        <dbReference type="SAM" id="Phobius"/>
    </source>
</evidence>
<feature type="domain" description="Histidine kinase" evidence="8">
    <location>
        <begin position="345"/>
        <end position="553"/>
    </location>
</feature>
<evidence type="ECO:0000256" key="3">
    <source>
        <dbReference type="ARBA" id="ARBA00022679"/>
    </source>
</evidence>
<dbReference type="InterPro" id="IPR031621">
    <property type="entry name" value="HisKA_7TM"/>
</dbReference>
<evidence type="ECO:0000256" key="4">
    <source>
        <dbReference type="ARBA" id="ARBA00022741"/>
    </source>
</evidence>
<comment type="catalytic activity">
    <reaction evidence="1">
        <text>ATP + protein L-histidine = ADP + protein N-phospho-L-histidine.</text>
        <dbReference type="EC" id="2.7.13.3"/>
    </reaction>
</comment>
<dbReference type="SMART" id="SM00387">
    <property type="entry name" value="HATPase_c"/>
    <property type="match status" value="1"/>
</dbReference>
<keyword evidence="7" id="KW-1133">Transmembrane helix</keyword>
<evidence type="ECO:0000259" key="8">
    <source>
        <dbReference type="PROSITE" id="PS50109"/>
    </source>
</evidence>
<dbReference type="GO" id="GO:0005524">
    <property type="term" value="F:ATP binding"/>
    <property type="evidence" value="ECO:0007669"/>
    <property type="project" value="UniProtKB-KW"/>
</dbReference>
<dbReference type="InterPro" id="IPR004358">
    <property type="entry name" value="Sig_transdc_His_kin-like_C"/>
</dbReference>
<feature type="transmembrane region" description="Helical" evidence="7">
    <location>
        <begin position="182"/>
        <end position="201"/>
    </location>
</feature>
<dbReference type="PANTHER" id="PTHR44936:SF10">
    <property type="entry name" value="SENSOR PROTEIN RSTB"/>
    <property type="match status" value="1"/>
</dbReference>
<evidence type="ECO:0000256" key="1">
    <source>
        <dbReference type="ARBA" id="ARBA00000085"/>
    </source>
</evidence>
<feature type="transmembrane region" description="Helical" evidence="7">
    <location>
        <begin position="213"/>
        <end position="230"/>
    </location>
</feature>
<keyword evidence="4" id="KW-0547">Nucleotide-binding</keyword>
<dbReference type="InterPro" id="IPR003594">
    <property type="entry name" value="HATPase_dom"/>
</dbReference>
<protein>
    <recommendedName>
        <fullName evidence="2">histidine kinase</fullName>
        <ecNumber evidence="2">2.7.13.3</ecNumber>
    </recommendedName>
</protein>
<proteinExistence type="predicted"/>
<dbReference type="Pfam" id="PF16927">
    <property type="entry name" value="HisKA_7TM"/>
    <property type="match status" value="1"/>
</dbReference>
<feature type="transmembrane region" description="Helical" evidence="7">
    <location>
        <begin position="147"/>
        <end position="170"/>
    </location>
</feature>
<comment type="caution">
    <text evidence="9">The sequence shown here is derived from an EMBL/GenBank/DDBJ whole genome shotgun (WGS) entry which is preliminary data.</text>
</comment>
<dbReference type="InterPro" id="IPR050980">
    <property type="entry name" value="2C_sensor_his_kinase"/>
</dbReference>
<accession>A0ABD5WZZ6</accession>
<dbReference type="InterPro" id="IPR036890">
    <property type="entry name" value="HATPase_C_sf"/>
</dbReference>
<evidence type="ECO:0000313" key="9">
    <source>
        <dbReference type="EMBL" id="MFC7124496.1"/>
    </source>
</evidence>
<feature type="transmembrane region" description="Helical" evidence="7">
    <location>
        <begin position="70"/>
        <end position="91"/>
    </location>
</feature>
<keyword evidence="7" id="KW-0472">Membrane</keyword>
<dbReference type="PROSITE" id="PS50109">
    <property type="entry name" value="HIS_KIN"/>
    <property type="match status" value="1"/>
</dbReference>
<dbReference type="PRINTS" id="PR00344">
    <property type="entry name" value="BCTRLSENSOR"/>
</dbReference>
<dbReference type="AlphaFoldDB" id="A0ABD5WZZ6"/>
<evidence type="ECO:0000256" key="2">
    <source>
        <dbReference type="ARBA" id="ARBA00012438"/>
    </source>
</evidence>
<dbReference type="Pfam" id="PF02518">
    <property type="entry name" value="HATPase_c"/>
    <property type="match status" value="1"/>
</dbReference>
<feature type="transmembrane region" description="Helical" evidence="7">
    <location>
        <begin position="98"/>
        <end position="117"/>
    </location>
</feature>
<keyword evidence="3" id="KW-0808">Transferase</keyword>
<dbReference type="Proteomes" id="UP001596414">
    <property type="component" value="Unassembled WGS sequence"/>
</dbReference>
<dbReference type="RefSeq" id="WP_267637789.1">
    <property type="nucleotide sequence ID" value="NZ_JAODIY010000010.1"/>
</dbReference>
<feature type="transmembrane region" description="Helical" evidence="7">
    <location>
        <begin position="34"/>
        <end position="58"/>
    </location>
</feature>
<feature type="transmembrane region" description="Helical" evidence="7">
    <location>
        <begin position="6"/>
        <end position="27"/>
    </location>
</feature>
<dbReference type="GO" id="GO:0004673">
    <property type="term" value="F:protein histidine kinase activity"/>
    <property type="evidence" value="ECO:0007669"/>
    <property type="project" value="UniProtKB-EC"/>
</dbReference>
<dbReference type="EMBL" id="JBHSZQ010000001">
    <property type="protein sequence ID" value="MFC7124496.1"/>
    <property type="molecule type" value="Genomic_DNA"/>
</dbReference>
<dbReference type="Gene3D" id="3.30.565.10">
    <property type="entry name" value="Histidine kinase-like ATPase, C-terminal domain"/>
    <property type="match status" value="1"/>
</dbReference>
<keyword evidence="7" id="KW-0812">Transmembrane</keyword>
<gene>
    <name evidence="9" type="ORF">ACFQJ7_00350</name>
</gene>
<sequence length="567" mass="62372">MGWTVSVVSVVVFMSALLCAGITVFALRNRPDPMAWPLAVLTFMGFLWATPHAISFGVSGLEQVVFWNKLVYPSASLVPVAYLVFALRYAGYERWLSWQLYAVLCVVPFISAVTAWVDPAPGLFYQSVDVQYVGNAATISFSRGPVFLLNMLFSYLLIGLTWLIFIGVILRDGPMHRRQAALMLSGGIVPTLFNFLFNLGIGPFPSIDLTSSSLAISGAAFAVALFRYNLLGLTPAAYRSVPDLFADGVLVFDENEHLIEANDHASDVLGTPLSIGTHVTELFNAPFDELDGTVLTADKNSQRMYTVRYSPLCNKRDERVGHALALREVTALKEHQQRLSVTNRVLRHNLRNEINIILGEADVLEAKVNNQTDRESLQRILSAATRLNDVGQKARHIQTSLTLGADDRRAIDVVDITDDVIEQYRTLYPDAEIRQEGPSTAMVFVAGGDPLKTIVRNIVENALEHNDSDNPTVVVTVAIDAEIVTVRVSDDGPGIPPEEHEILGKPSETPLQHGSSLGLWLTYWLVSATDGTIEFEHNEPRGTVVTLQFPAADETEQDDTVPNAQIN</sequence>
<dbReference type="InterPro" id="IPR005467">
    <property type="entry name" value="His_kinase_dom"/>
</dbReference>
<name>A0ABD5WZZ6_9EURY</name>